<dbReference type="AlphaFoldDB" id="A0A1H9UFV1"/>
<sequence>MQQTQICHMNTLALHKDLFYATKSILFELEQIWVPFLKEYQLTVSQISILYHLSQVEISTVSEIAKSGCMHISSAQNSTKKLADRGLLQIQKSHIDSRITNAYITEAGLALLENIQKRPPEKALEHDLNRSGNINQLTMLLLQSMQTMKSSTVTI</sequence>
<dbReference type="PANTHER" id="PTHR33164">
    <property type="entry name" value="TRANSCRIPTIONAL REGULATOR, MARR FAMILY"/>
    <property type="match status" value="1"/>
</dbReference>
<dbReference type="RefSeq" id="WP_092654162.1">
    <property type="nucleotide sequence ID" value="NZ_FOHA01000029.1"/>
</dbReference>
<keyword evidence="2" id="KW-0238">DNA-binding</keyword>
<dbReference type="STRING" id="142588.SAMN04488559_1292"/>
<name>A0A1H9UFV1_9LACT</name>
<dbReference type="PANTHER" id="PTHR33164:SF58">
    <property type="entry name" value="DNA-BINDING TRANSCRIPTIONAL REPRESSOR SCOC"/>
    <property type="match status" value="1"/>
</dbReference>
<evidence type="ECO:0000313" key="2">
    <source>
        <dbReference type="EMBL" id="SES08141.1"/>
    </source>
</evidence>
<evidence type="ECO:0000313" key="3">
    <source>
        <dbReference type="Proteomes" id="UP000198948"/>
    </source>
</evidence>
<accession>A0A1H9UFV1</accession>
<dbReference type="InterPro" id="IPR036388">
    <property type="entry name" value="WH-like_DNA-bd_sf"/>
</dbReference>
<feature type="domain" description="HTH marR-type" evidence="1">
    <location>
        <begin position="11"/>
        <end position="146"/>
    </location>
</feature>
<dbReference type="InterPro" id="IPR036390">
    <property type="entry name" value="WH_DNA-bd_sf"/>
</dbReference>
<dbReference type="Gene3D" id="1.10.10.10">
    <property type="entry name" value="Winged helix-like DNA-binding domain superfamily/Winged helix DNA-binding domain"/>
    <property type="match status" value="1"/>
</dbReference>
<dbReference type="EMBL" id="FOHA01000029">
    <property type="protein sequence ID" value="SES08141.1"/>
    <property type="molecule type" value="Genomic_DNA"/>
</dbReference>
<gene>
    <name evidence="2" type="ORF">SAMN04488559_1292</name>
</gene>
<reference evidence="2 3" key="1">
    <citation type="submission" date="2016-10" db="EMBL/GenBank/DDBJ databases">
        <authorList>
            <person name="de Groot N.N."/>
        </authorList>
    </citation>
    <scope>NUCLEOTIDE SEQUENCE [LARGE SCALE GENOMIC DNA]</scope>
    <source>
        <strain evidence="2 3">DSM 13760</strain>
    </source>
</reference>
<dbReference type="Pfam" id="PF01047">
    <property type="entry name" value="MarR"/>
    <property type="match status" value="1"/>
</dbReference>
<dbReference type="InterPro" id="IPR039422">
    <property type="entry name" value="MarR/SlyA-like"/>
</dbReference>
<evidence type="ECO:0000259" key="1">
    <source>
        <dbReference type="PROSITE" id="PS50995"/>
    </source>
</evidence>
<dbReference type="Proteomes" id="UP000198948">
    <property type="component" value="Unassembled WGS sequence"/>
</dbReference>
<dbReference type="GO" id="GO:0003677">
    <property type="term" value="F:DNA binding"/>
    <property type="evidence" value="ECO:0007669"/>
    <property type="project" value="UniProtKB-KW"/>
</dbReference>
<keyword evidence="3" id="KW-1185">Reference proteome</keyword>
<organism evidence="2 3">
    <name type="scientific">Isobaculum melis</name>
    <dbReference type="NCBI Taxonomy" id="142588"/>
    <lineage>
        <taxon>Bacteria</taxon>
        <taxon>Bacillati</taxon>
        <taxon>Bacillota</taxon>
        <taxon>Bacilli</taxon>
        <taxon>Lactobacillales</taxon>
        <taxon>Carnobacteriaceae</taxon>
        <taxon>Isobaculum</taxon>
    </lineage>
</organism>
<protein>
    <submittedName>
        <fullName evidence="2">DNA-binding transcriptional regulator, MarR family</fullName>
    </submittedName>
</protein>
<dbReference type="PROSITE" id="PS50995">
    <property type="entry name" value="HTH_MARR_2"/>
    <property type="match status" value="1"/>
</dbReference>
<dbReference type="GO" id="GO:0006950">
    <property type="term" value="P:response to stress"/>
    <property type="evidence" value="ECO:0007669"/>
    <property type="project" value="TreeGrafter"/>
</dbReference>
<dbReference type="SMART" id="SM00347">
    <property type="entry name" value="HTH_MARR"/>
    <property type="match status" value="1"/>
</dbReference>
<dbReference type="GO" id="GO:0003700">
    <property type="term" value="F:DNA-binding transcription factor activity"/>
    <property type="evidence" value="ECO:0007669"/>
    <property type="project" value="InterPro"/>
</dbReference>
<proteinExistence type="predicted"/>
<dbReference type="OrthoDB" id="5461037at2"/>
<dbReference type="InterPro" id="IPR000835">
    <property type="entry name" value="HTH_MarR-typ"/>
</dbReference>
<dbReference type="SUPFAM" id="SSF46785">
    <property type="entry name" value="Winged helix' DNA-binding domain"/>
    <property type="match status" value="1"/>
</dbReference>